<dbReference type="Ensembl" id="ENSSGRT00000053786.1">
    <property type="protein sequence ID" value="ENSSGRP00000050347.1"/>
    <property type="gene ID" value="ENSSGRG00000026679.1"/>
</dbReference>
<name>A0A672NIY8_SINGR</name>
<organism evidence="4 5">
    <name type="scientific">Sinocyclocheilus grahami</name>
    <name type="common">Dianchi golden-line fish</name>
    <name type="synonym">Barbus grahami</name>
    <dbReference type="NCBI Taxonomy" id="75366"/>
    <lineage>
        <taxon>Eukaryota</taxon>
        <taxon>Metazoa</taxon>
        <taxon>Chordata</taxon>
        <taxon>Craniata</taxon>
        <taxon>Vertebrata</taxon>
        <taxon>Euteleostomi</taxon>
        <taxon>Actinopterygii</taxon>
        <taxon>Neopterygii</taxon>
        <taxon>Teleostei</taxon>
        <taxon>Ostariophysi</taxon>
        <taxon>Cypriniformes</taxon>
        <taxon>Cyprinidae</taxon>
        <taxon>Cyprininae</taxon>
        <taxon>Sinocyclocheilus</taxon>
    </lineage>
</organism>
<dbReference type="PANTHER" id="PTHR24045:SF0">
    <property type="entry name" value="N-ACETYLGLUCOSAMINE-1-PHOSPHOTRANSFERASE SUBUNITS ALPHA_BETA"/>
    <property type="match status" value="1"/>
</dbReference>
<dbReference type="GO" id="GO:0003976">
    <property type="term" value="F:UDP-N-acetylglucosamine-lysosomal-enzyme N-acetylglucosaminephosphotransferase activity"/>
    <property type="evidence" value="ECO:0007669"/>
    <property type="project" value="TreeGrafter"/>
</dbReference>
<dbReference type="InterPro" id="IPR047141">
    <property type="entry name" value="Stealth"/>
</dbReference>
<dbReference type="GO" id="GO:0005794">
    <property type="term" value="C:Golgi apparatus"/>
    <property type="evidence" value="ECO:0007669"/>
    <property type="project" value="TreeGrafter"/>
</dbReference>
<dbReference type="PANTHER" id="PTHR24045">
    <property type="match status" value="1"/>
</dbReference>
<dbReference type="GO" id="GO:0016256">
    <property type="term" value="P:N-glycan processing to lysosome"/>
    <property type="evidence" value="ECO:0007669"/>
    <property type="project" value="TreeGrafter"/>
</dbReference>
<sequence>MGEEEIAFKMIRTNVSHVVGQLDDIRKNPRKFICLNDNIDHSHKDASTVKAVLRDFYESMFPLPSQFELPREYRNRFLHMTELQEWRIYRDKLKFWTHCVLVTLVVFTVISFFAEQLIMLKRWLFPRRRVSKDAGKNQFSDACIFVKLL</sequence>
<keyword evidence="2" id="KW-0472">Membrane</keyword>
<evidence type="ECO:0000313" key="5">
    <source>
        <dbReference type="Proteomes" id="UP000472262"/>
    </source>
</evidence>
<accession>A0A672NIY8</accession>
<feature type="domain" description="Stealth protein CR4 conserved region 4" evidence="3">
    <location>
        <begin position="23"/>
        <end position="79"/>
    </location>
</feature>
<dbReference type="Proteomes" id="UP000472262">
    <property type="component" value="Unassembled WGS sequence"/>
</dbReference>
<keyword evidence="5" id="KW-1185">Reference proteome</keyword>
<dbReference type="GO" id="GO:0046835">
    <property type="term" value="P:carbohydrate phosphorylation"/>
    <property type="evidence" value="ECO:0007669"/>
    <property type="project" value="TreeGrafter"/>
</dbReference>
<dbReference type="AlphaFoldDB" id="A0A672NIY8"/>
<reference evidence="4" key="1">
    <citation type="submission" date="2025-08" db="UniProtKB">
        <authorList>
            <consortium name="Ensembl"/>
        </authorList>
    </citation>
    <scope>IDENTIFICATION</scope>
</reference>
<keyword evidence="2" id="KW-1133">Transmembrane helix</keyword>
<evidence type="ECO:0000256" key="2">
    <source>
        <dbReference type="SAM" id="Phobius"/>
    </source>
</evidence>
<proteinExistence type="predicted"/>
<keyword evidence="2" id="KW-0812">Transmembrane</keyword>
<reference evidence="4" key="2">
    <citation type="submission" date="2025-09" db="UniProtKB">
        <authorList>
            <consortium name="Ensembl"/>
        </authorList>
    </citation>
    <scope>IDENTIFICATION</scope>
</reference>
<feature type="transmembrane region" description="Helical" evidence="2">
    <location>
        <begin position="95"/>
        <end position="120"/>
    </location>
</feature>
<dbReference type="Pfam" id="PF17103">
    <property type="entry name" value="Stealth_CR4"/>
    <property type="match status" value="1"/>
</dbReference>
<protein>
    <recommendedName>
        <fullName evidence="3">Stealth protein CR4 conserved region 4 domain-containing protein</fullName>
    </recommendedName>
</protein>
<dbReference type="InParanoid" id="A0A672NIY8"/>
<evidence type="ECO:0000313" key="4">
    <source>
        <dbReference type="Ensembl" id="ENSSGRP00000050347.1"/>
    </source>
</evidence>
<dbReference type="OMA" id="IESWHRR"/>
<evidence type="ECO:0000259" key="3">
    <source>
        <dbReference type="Pfam" id="PF17103"/>
    </source>
</evidence>
<dbReference type="InterPro" id="IPR031356">
    <property type="entry name" value="Stealth_CR4"/>
</dbReference>
<evidence type="ECO:0000256" key="1">
    <source>
        <dbReference type="ARBA" id="ARBA00022679"/>
    </source>
</evidence>
<keyword evidence="1" id="KW-0808">Transferase</keyword>